<evidence type="ECO:0000313" key="2">
    <source>
        <dbReference type="EMBL" id="CAB3769167.1"/>
    </source>
</evidence>
<name>A0A6J5EUA7_9BURK</name>
<feature type="transmembrane region" description="Helical" evidence="1">
    <location>
        <begin position="50"/>
        <end position="70"/>
    </location>
</feature>
<reference evidence="2 3" key="1">
    <citation type="submission" date="2020-04" db="EMBL/GenBank/DDBJ databases">
        <authorList>
            <person name="De Canck E."/>
        </authorList>
    </citation>
    <scope>NUCLEOTIDE SEQUENCE [LARGE SCALE GENOMIC DNA]</scope>
    <source>
        <strain evidence="2 3">LMG 29660</strain>
    </source>
</reference>
<dbReference type="RefSeq" id="WP_133059234.1">
    <property type="nucleotide sequence ID" value="NZ_CADIKG010000024.1"/>
</dbReference>
<evidence type="ECO:0000256" key="1">
    <source>
        <dbReference type="SAM" id="Phobius"/>
    </source>
</evidence>
<sequence length="104" mass="11875">MKRLAISLCGFLFGLLVAWVFVYALSRVHLVKPDHIATGCHELDKCPTPWWIAPVLISYFFGPAIAFGTLNAVAWKRWRTRTWALWSAAILFVTTALYIVDYVM</sequence>
<evidence type="ECO:0000313" key="3">
    <source>
        <dbReference type="Proteomes" id="UP000494135"/>
    </source>
</evidence>
<gene>
    <name evidence="2" type="ORF">LMG29660_06288</name>
</gene>
<feature type="transmembrane region" description="Helical" evidence="1">
    <location>
        <begin position="82"/>
        <end position="100"/>
    </location>
</feature>
<dbReference type="AlphaFoldDB" id="A0A6J5EUA7"/>
<proteinExistence type="predicted"/>
<organism evidence="2 3">
    <name type="scientific">Burkholderia puraquae</name>
    <dbReference type="NCBI Taxonomy" id="1904757"/>
    <lineage>
        <taxon>Bacteria</taxon>
        <taxon>Pseudomonadati</taxon>
        <taxon>Pseudomonadota</taxon>
        <taxon>Betaproteobacteria</taxon>
        <taxon>Burkholderiales</taxon>
        <taxon>Burkholderiaceae</taxon>
        <taxon>Burkholderia</taxon>
        <taxon>Burkholderia cepacia complex</taxon>
    </lineage>
</organism>
<evidence type="ECO:0008006" key="4">
    <source>
        <dbReference type="Google" id="ProtNLM"/>
    </source>
</evidence>
<dbReference type="OrthoDB" id="9012036at2"/>
<accession>A0A6J5EUA7</accession>
<keyword evidence="1" id="KW-0812">Transmembrane</keyword>
<dbReference type="EMBL" id="CADIKG010000024">
    <property type="protein sequence ID" value="CAB3769167.1"/>
    <property type="molecule type" value="Genomic_DNA"/>
</dbReference>
<keyword evidence="1" id="KW-0472">Membrane</keyword>
<keyword evidence="1" id="KW-1133">Transmembrane helix</keyword>
<protein>
    <recommendedName>
        <fullName evidence="4">Transmembrane protein</fullName>
    </recommendedName>
</protein>
<dbReference type="Proteomes" id="UP000494135">
    <property type="component" value="Unassembled WGS sequence"/>
</dbReference>